<name>A0A4R1MYJ1_9FIRM</name>
<gene>
    <name evidence="2" type="ORF">EDC19_0787</name>
</gene>
<organism evidence="2 3">
    <name type="scientific">Natranaerovirga hydrolytica</name>
    <dbReference type="NCBI Taxonomy" id="680378"/>
    <lineage>
        <taxon>Bacteria</taxon>
        <taxon>Bacillati</taxon>
        <taxon>Bacillota</taxon>
        <taxon>Clostridia</taxon>
        <taxon>Lachnospirales</taxon>
        <taxon>Natranaerovirgaceae</taxon>
        <taxon>Natranaerovirga</taxon>
    </lineage>
</organism>
<dbReference type="EMBL" id="SMGQ01000011">
    <property type="protein sequence ID" value="TCK98367.1"/>
    <property type="molecule type" value="Genomic_DNA"/>
</dbReference>
<dbReference type="RefSeq" id="WP_132280810.1">
    <property type="nucleotide sequence ID" value="NZ_SMGQ01000011.1"/>
</dbReference>
<dbReference type="Proteomes" id="UP000294545">
    <property type="component" value="Unassembled WGS sequence"/>
</dbReference>
<evidence type="ECO:0000256" key="1">
    <source>
        <dbReference type="SAM" id="Coils"/>
    </source>
</evidence>
<evidence type="ECO:0000313" key="2">
    <source>
        <dbReference type="EMBL" id="TCK98367.1"/>
    </source>
</evidence>
<comment type="caution">
    <text evidence="2">The sequence shown here is derived from an EMBL/GenBank/DDBJ whole genome shotgun (WGS) entry which is preliminary data.</text>
</comment>
<proteinExistence type="predicted"/>
<dbReference type="PIRSF" id="PIRSF021435">
    <property type="entry name" value="SpoIIIAB"/>
    <property type="match status" value="1"/>
</dbReference>
<keyword evidence="1" id="KW-0175">Coiled coil</keyword>
<protein>
    <submittedName>
        <fullName evidence="2">Stage III sporulation protein AB</fullName>
    </submittedName>
</protein>
<feature type="coiled-coil region" evidence="1">
    <location>
        <begin position="129"/>
        <end position="156"/>
    </location>
</feature>
<reference evidence="2 3" key="1">
    <citation type="submission" date="2019-03" db="EMBL/GenBank/DDBJ databases">
        <title>Genomic Encyclopedia of Type Strains, Phase IV (KMG-IV): sequencing the most valuable type-strain genomes for metagenomic binning, comparative biology and taxonomic classification.</title>
        <authorList>
            <person name="Goeker M."/>
        </authorList>
    </citation>
    <scope>NUCLEOTIDE SEQUENCE [LARGE SCALE GENOMIC DNA]</scope>
    <source>
        <strain evidence="2 3">DSM 24176</strain>
    </source>
</reference>
<accession>A0A4R1MYJ1</accession>
<dbReference type="AlphaFoldDB" id="A0A4R1MYJ1"/>
<sequence length="173" mass="20043">MYIKVLGILLTITSSTLIGLHYSRSLVYRLEGLQNLKKTLIMLRGEIKYSLSPLPEALEDISNRSNNVFKEFLKMVSQELKKFDGNNLHHIWCAAIEQKLKNTYLKKQDLLKIEQIGETLGYLDKEMQINTINMYIEQLEEEIKFVSENNIKSEKLYKNLGFLGGILIAILFI</sequence>
<dbReference type="OrthoDB" id="1779801at2"/>
<keyword evidence="3" id="KW-1185">Reference proteome</keyword>
<dbReference type="InterPro" id="IPR014198">
    <property type="entry name" value="Spore_III_AB"/>
</dbReference>
<dbReference type="Pfam" id="PF09548">
    <property type="entry name" value="Spore_III_AB"/>
    <property type="match status" value="1"/>
</dbReference>
<evidence type="ECO:0000313" key="3">
    <source>
        <dbReference type="Proteomes" id="UP000294545"/>
    </source>
</evidence>